<dbReference type="EMBL" id="CP030850">
    <property type="protein sequence ID" value="AXE20974.1"/>
    <property type="molecule type" value="Genomic_DNA"/>
</dbReference>
<evidence type="ECO:0000256" key="1">
    <source>
        <dbReference type="ARBA" id="ARBA00001966"/>
    </source>
</evidence>
<evidence type="ECO:0000256" key="8">
    <source>
        <dbReference type="ARBA" id="ARBA00023004"/>
    </source>
</evidence>
<dbReference type="PANTHER" id="PTHR43105:SF13">
    <property type="entry name" value="NADH-UBIQUINONE OXIDOREDUCTASE 75 KDA SUBUNIT, MITOCHONDRIAL"/>
    <property type="match status" value="1"/>
</dbReference>
<organism evidence="15 16">
    <name type="scientific">Runella rosea</name>
    <dbReference type="NCBI Taxonomy" id="2259595"/>
    <lineage>
        <taxon>Bacteria</taxon>
        <taxon>Pseudomonadati</taxon>
        <taxon>Bacteroidota</taxon>
        <taxon>Cytophagia</taxon>
        <taxon>Cytophagales</taxon>
        <taxon>Spirosomataceae</taxon>
        <taxon>Runella</taxon>
    </lineage>
</organism>
<dbReference type="InterPro" id="IPR050123">
    <property type="entry name" value="Prok_molybdopt-oxidoreductase"/>
</dbReference>
<comment type="similarity">
    <text evidence="3">Belongs to the complex I 75 kDa subunit family.</text>
</comment>
<keyword evidence="10" id="KW-0520">NAD</keyword>
<dbReference type="Gene3D" id="3.10.20.740">
    <property type="match status" value="1"/>
</dbReference>
<dbReference type="RefSeq" id="WP_114069737.1">
    <property type="nucleotide sequence ID" value="NZ_CP030850.1"/>
</dbReference>
<keyword evidence="9" id="KW-0411">Iron-sulfur</keyword>
<evidence type="ECO:0000259" key="14">
    <source>
        <dbReference type="PROSITE" id="PS51839"/>
    </source>
</evidence>
<dbReference type="InterPro" id="IPR054351">
    <property type="entry name" value="NADH_UbQ_OxRdtase_ferredoxin"/>
</dbReference>
<dbReference type="Pfam" id="PF22117">
    <property type="entry name" value="Fer4_Nqo3"/>
    <property type="match status" value="1"/>
</dbReference>
<dbReference type="SUPFAM" id="SSF54292">
    <property type="entry name" value="2Fe-2S ferredoxin-like"/>
    <property type="match status" value="1"/>
</dbReference>
<evidence type="ECO:0000256" key="4">
    <source>
        <dbReference type="ARBA" id="ARBA00022485"/>
    </source>
</evidence>
<gene>
    <name evidence="15" type="ORF">DR864_26155</name>
</gene>
<keyword evidence="8" id="KW-0408">Iron</keyword>
<name>A0A344TQQ3_9BACT</name>
<feature type="domain" description="4Fe-4S His(Cys)3-ligated-type" evidence="14">
    <location>
        <begin position="97"/>
        <end position="136"/>
    </location>
</feature>
<dbReference type="SUPFAM" id="SSF54862">
    <property type="entry name" value="4Fe-4S ferredoxins"/>
    <property type="match status" value="1"/>
</dbReference>
<dbReference type="PROSITE" id="PS51839">
    <property type="entry name" value="4FE4S_HC3"/>
    <property type="match status" value="1"/>
</dbReference>
<evidence type="ECO:0000313" key="15">
    <source>
        <dbReference type="EMBL" id="AXE20974.1"/>
    </source>
</evidence>
<comment type="cofactor">
    <cofactor evidence="1">
        <name>[4Fe-4S] cluster</name>
        <dbReference type="ChEBI" id="CHEBI:49883"/>
    </cofactor>
</comment>
<proteinExistence type="inferred from homology"/>
<protein>
    <submittedName>
        <fullName evidence="15">Fe-S-binding domain-containing protein</fullName>
    </submittedName>
</protein>
<evidence type="ECO:0000256" key="12">
    <source>
        <dbReference type="ARBA" id="ARBA00034078"/>
    </source>
</evidence>
<evidence type="ECO:0000256" key="10">
    <source>
        <dbReference type="ARBA" id="ARBA00023027"/>
    </source>
</evidence>
<dbReference type="KEGG" id="run:DR864_26155"/>
<dbReference type="Pfam" id="PF10588">
    <property type="entry name" value="NADH-G_4Fe-4S_3"/>
    <property type="match status" value="1"/>
</dbReference>
<dbReference type="AlphaFoldDB" id="A0A344TQQ3"/>
<accession>A0A344TQQ3</accession>
<keyword evidence="5" id="KW-0001">2Fe-2S</keyword>
<comment type="subcellular location">
    <subcellularLocation>
        <location evidence="2">Membrane</location>
    </subcellularLocation>
</comment>
<keyword evidence="4" id="KW-0004">4Fe-4S</keyword>
<evidence type="ECO:0000256" key="6">
    <source>
        <dbReference type="ARBA" id="ARBA00022723"/>
    </source>
</evidence>
<dbReference type="GO" id="GO:0016491">
    <property type="term" value="F:oxidoreductase activity"/>
    <property type="evidence" value="ECO:0007669"/>
    <property type="project" value="InterPro"/>
</dbReference>
<evidence type="ECO:0000256" key="7">
    <source>
        <dbReference type="ARBA" id="ARBA00022967"/>
    </source>
</evidence>
<evidence type="ECO:0000259" key="13">
    <source>
        <dbReference type="PROSITE" id="PS51085"/>
    </source>
</evidence>
<dbReference type="GO" id="GO:0051539">
    <property type="term" value="F:4 iron, 4 sulfur cluster binding"/>
    <property type="evidence" value="ECO:0007669"/>
    <property type="project" value="UniProtKB-KW"/>
</dbReference>
<evidence type="ECO:0000256" key="9">
    <source>
        <dbReference type="ARBA" id="ARBA00023014"/>
    </source>
</evidence>
<keyword evidence="16" id="KW-1185">Reference proteome</keyword>
<evidence type="ECO:0000313" key="16">
    <source>
        <dbReference type="Proteomes" id="UP000251993"/>
    </source>
</evidence>
<dbReference type="Pfam" id="PF13510">
    <property type="entry name" value="Fer2_4"/>
    <property type="match status" value="1"/>
</dbReference>
<dbReference type="FunFam" id="3.30.70.20:FF:000002">
    <property type="entry name" value="NADH-ubiquinone oxidoreductase 75 kDa subunit"/>
    <property type="match status" value="1"/>
</dbReference>
<keyword evidence="6" id="KW-0479">Metal-binding</keyword>
<dbReference type="OrthoDB" id="9805142at2"/>
<keyword evidence="7" id="KW-1278">Translocase</keyword>
<dbReference type="InterPro" id="IPR001041">
    <property type="entry name" value="2Fe-2S_ferredoxin-type"/>
</dbReference>
<dbReference type="GO" id="GO:0051537">
    <property type="term" value="F:2 iron, 2 sulfur cluster binding"/>
    <property type="evidence" value="ECO:0007669"/>
    <property type="project" value="UniProtKB-KW"/>
</dbReference>
<dbReference type="GO" id="GO:0046872">
    <property type="term" value="F:metal ion binding"/>
    <property type="evidence" value="ECO:0007669"/>
    <property type="project" value="UniProtKB-KW"/>
</dbReference>
<comment type="cofactor">
    <cofactor evidence="12">
        <name>[2Fe-2S] cluster</name>
        <dbReference type="ChEBI" id="CHEBI:190135"/>
    </cofactor>
</comment>
<dbReference type="SMART" id="SM00929">
    <property type="entry name" value="NADH-G_4Fe-4S_3"/>
    <property type="match status" value="1"/>
</dbReference>
<dbReference type="Gene3D" id="3.30.70.20">
    <property type="match status" value="1"/>
</dbReference>
<evidence type="ECO:0000256" key="11">
    <source>
        <dbReference type="ARBA" id="ARBA00023136"/>
    </source>
</evidence>
<evidence type="ECO:0000256" key="3">
    <source>
        <dbReference type="ARBA" id="ARBA00005404"/>
    </source>
</evidence>
<evidence type="ECO:0000256" key="2">
    <source>
        <dbReference type="ARBA" id="ARBA00004370"/>
    </source>
</evidence>
<dbReference type="FunFam" id="3.10.20.740:FF:000004">
    <property type="entry name" value="NADH-quinone oxidoreductase"/>
    <property type="match status" value="1"/>
</dbReference>
<reference evidence="15 16" key="1">
    <citation type="submission" date="2018-07" db="EMBL/GenBank/DDBJ databases">
        <title>Genome sequencing of Runella.</title>
        <authorList>
            <person name="Baek M.-G."/>
            <person name="Yi H."/>
        </authorList>
    </citation>
    <scope>NUCLEOTIDE SEQUENCE [LARGE SCALE GENOMIC DNA]</scope>
    <source>
        <strain evidence="15 16">HYN0085</strain>
    </source>
</reference>
<dbReference type="InterPro" id="IPR019574">
    <property type="entry name" value="NADH_UbQ_OxRdtase_Gsu_4Fe4S-bd"/>
</dbReference>
<dbReference type="InterPro" id="IPR036010">
    <property type="entry name" value="2Fe-2S_ferredoxin-like_sf"/>
</dbReference>
<dbReference type="GO" id="GO:0016020">
    <property type="term" value="C:membrane"/>
    <property type="evidence" value="ECO:0007669"/>
    <property type="project" value="UniProtKB-SubCell"/>
</dbReference>
<dbReference type="PROSITE" id="PS51085">
    <property type="entry name" value="2FE2S_FER_2"/>
    <property type="match status" value="1"/>
</dbReference>
<dbReference type="PANTHER" id="PTHR43105">
    <property type="entry name" value="RESPIRATORY NITRATE REDUCTASE"/>
    <property type="match status" value="1"/>
</dbReference>
<evidence type="ECO:0000256" key="5">
    <source>
        <dbReference type="ARBA" id="ARBA00022714"/>
    </source>
</evidence>
<dbReference type="Proteomes" id="UP000251993">
    <property type="component" value="Chromosome"/>
</dbReference>
<dbReference type="CDD" id="cd00207">
    <property type="entry name" value="fer2"/>
    <property type="match status" value="1"/>
</dbReference>
<feature type="domain" description="2Fe-2S ferredoxin-type" evidence="13">
    <location>
        <begin position="9"/>
        <end position="96"/>
    </location>
</feature>
<sequence>MENTAPQLFKITFDGIEIEVPPGTTIMQAARQLGPQYAPPAMCYYEPLKGTGGKCRACLVKVTAGSAKDPRPMPKLVPSCITTVQDGMVVENTTNESVLETRRGIVEFLLINHPLDCPVCDQAGECHLQDFAFEHGRVTTRYEEERRTFEKQDIGPYVQLHMTRCILCYRCVFTADQITNKRVHGVLNRGDHAEISTYIEKAIDNDFSGNVIDVCPVGALTDKTYRFKSRVWFSKPVEAHCDCEKCSGNVTLWYRGDEVIRVTARKNEWGEVKEFICNTCRFERKKTSDWTIEGPTKISRHSVIMANKYRADLKKPAFGLKVAEAQYKQIDDSRPYITDGTTIRELSKENNAKANQRSLAENN</sequence>
<keyword evidence="11" id="KW-0472">Membrane</keyword>